<reference evidence="3" key="1">
    <citation type="journal article" date="2015" name="Nat. Genet.">
        <title>The genome and transcriptome of the zoonotic hookworm Ancylostoma ceylanicum identify infection-specific gene families.</title>
        <authorList>
            <person name="Schwarz E.M."/>
            <person name="Hu Y."/>
            <person name="Antoshechkin I."/>
            <person name="Miller M.M."/>
            <person name="Sternberg P.W."/>
            <person name="Aroian R.V."/>
        </authorList>
    </citation>
    <scope>NUCLEOTIDE SEQUENCE</scope>
    <source>
        <strain evidence="3">HY135</strain>
    </source>
</reference>
<accession>A0A016U3C9</accession>
<gene>
    <name evidence="2" type="primary">Acey_s0062.g3345</name>
    <name evidence="2" type="ORF">Y032_0062g3345</name>
</gene>
<dbReference type="EMBL" id="JARK01001398">
    <property type="protein sequence ID" value="EYC09088.1"/>
    <property type="molecule type" value="Genomic_DNA"/>
</dbReference>
<organism evidence="2 3">
    <name type="scientific">Ancylostoma ceylanicum</name>
    <dbReference type="NCBI Taxonomy" id="53326"/>
    <lineage>
        <taxon>Eukaryota</taxon>
        <taxon>Metazoa</taxon>
        <taxon>Ecdysozoa</taxon>
        <taxon>Nematoda</taxon>
        <taxon>Chromadorea</taxon>
        <taxon>Rhabditida</taxon>
        <taxon>Rhabditina</taxon>
        <taxon>Rhabditomorpha</taxon>
        <taxon>Strongyloidea</taxon>
        <taxon>Ancylostomatidae</taxon>
        <taxon>Ancylostomatinae</taxon>
        <taxon>Ancylostoma</taxon>
    </lineage>
</organism>
<evidence type="ECO:0000256" key="1">
    <source>
        <dbReference type="SAM" id="Phobius"/>
    </source>
</evidence>
<dbReference type="AlphaFoldDB" id="A0A016U3C9"/>
<keyword evidence="1" id="KW-0812">Transmembrane</keyword>
<keyword evidence="1" id="KW-1133">Transmembrane helix</keyword>
<comment type="caution">
    <text evidence="2">The sequence shown here is derived from an EMBL/GenBank/DDBJ whole genome shotgun (WGS) entry which is preliminary data.</text>
</comment>
<protein>
    <submittedName>
        <fullName evidence="2">Uncharacterized protein</fullName>
    </submittedName>
</protein>
<name>A0A016U3C9_9BILA</name>
<evidence type="ECO:0000313" key="2">
    <source>
        <dbReference type="EMBL" id="EYC09088.1"/>
    </source>
</evidence>
<keyword evidence="1" id="KW-0472">Membrane</keyword>
<evidence type="ECO:0000313" key="3">
    <source>
        <dbReference type="Proteomes" id="UP000024635"/>
    </source>
</evidence>
<dbReference type="Proteomes" id="UP000024635">
    <property type="component" value="Unassembled WGS sequence"/>
</dbReference>
<feature type="transmembrane region" description="Helical" evidence="1">
    <location>
        <begin position="44"/>
        <end position="67"/>
    </location>
</feature>
<proteinExistence type="predicted"/>
<keyword evidence="3" id="KW-1185">Reference proteome</keyword>
<sequence length="91" mass="10716">MLHFRSGLQNWGNLFEKCYKFNQTPTNLPVMKTRNPMRKRMRCIVGNVVPCLVELVFIHSDTAYWFVNSFRKTPVEPEMNNLKWAFVCSAS</sequence>